<gene>
    <name evidence="2" type="ORF">SD28_01480</name>
</gene>
<reference evidence="2 3" key="1">
    <citation type="submission" date="2014-12" db="EMBL/GenBank/DDBJ databases">
        <title>Complete genome sequence of Francisella guanzhouensis strain 08HL01032 isolated from air-conditioning system in China.</title>
        <authorList>
            <person name="Svensson D."/>
            <person name="Ohrman C."/>
            <person name="Backman S."/>
            <person name="Karlsson E."/>
            <person name="Nilsson E."/>
            <person name="Bystrom M."/>
            <person name="Larkeryd A."/>
            <person name="Stenberg P."/>
            <person name="Scholtz H.C."/>
            <person name="Forsman M."/>
            <person name="Sjodin A."/>
        </authorList>
    </citation>
    <scope>NUCLEOTIDE SEQUENCE [LARGE SCALE GENOMIC DNA]</scope>
    <source>
        <strain evidence="2 3">08HL01032</strain>
    </source>
</reference>
<keyword evidence="1" id="KW-0732">Signal</keyword>
<dbReference type="Proteomes" id="UP000031104">
    <property type="component" value="Chromosome"/>
</dbReference>
<dbReference type="RefSeq" id="WP_039123381.1">
    <property type="nucleotide sequence ID" value="NZ_CP010427.1"/>
</dbReference>
<keyword evidence="3" id="KW-1185">Reference proteome</keyword>
<feature type="signal peptide" evidence="1">
    <location>
        <begin position="1"/>
        <end position="18"/>
    </location>
</feature>
<feature type="chain" id="PRO_5002035596" evidence="1">
    <location>
        <begin position="19"/>
        <end position="132"/>
    </location>
</feature>
<name>A0A0A8E371_9GAMM</name>
<evidence type="ECO:0000313" key="2">
    <source>
        <dbReference type="EMBL" id="AJC48419.1"/>
    </source>
</evidence>
<protein>
    <submittedName>
        <fullName evidence="2">Uncharacterized protein</fullName>
    </submittedName>
</protein>
<organism evidence="2 3">
    <name type="scientific">Allofrancisella guangzhouensis</name>
    <dbReference type="NCBI Taxonomy" id="594679"/>
    <lineage>
        <taxon>Bacteria</taxon>
        <taxon>Pseudomonadati</taxon>
        <taxon>Pseudomonadota</taxon>
        <taxon>Gammaproteobacteria</taxon>
        <taxon>Thiotrichales</taxon>
        <taxon>Francisellaceae</taxon>
        <taxon>Allofrancisella</taxon>
    </lineage>
</organism>
<dbReference type="KEGG" id="fgu:SD28_01480"/>
<sequence length="132" mass="14868">MKKTFFLSLTFITTLSFANTYKGTSINITSGSSTVSTQQISIDTPPVSKNIDETKIQKIGQSKQKEQLVGSNPATWTPAYLSVKSFKKCLEIQKYRGWEGYCMPVEKNKDCPSKSWEELKKMNLVPCVKDVD</sequence>
<dbReference type="EMBL" id="CP010427">
    <property type="protein sequence ID" value="AJC48419.1"/>
    <property type="molecule type" value="Genomic_DNA"/>
</dbReference>
<evidence type="ECO:0000256" key="1">
    <source>
        <dbReference type="SAM" id="SignalP"/>
    </source>
</evidence>
<dbReference type="AlphaFoldDB" id="A0A0A8E371"/>
<dbReference type="HOGENOM" id="CLU_1924484_0_0_6"/>
<dbReference type="OrthoDB" id="8594334at2"/>
<accession>A0A0A8E371</accession>
<evidence type="ECO:0000313" key="3">
    <source>
        <dbReference type="Proteomes" id="UP000031104"/>
    </source>
</evidence>
<proteinExistence type="predicted"/>